<dbReference type="Pfam" id="PF13599">
    <property type="entry name" value="Pentapeptide_4"/>
    <property type="match status" value="1"/>
</dbReference>
<evidence type="ECO:0008006" key="3">
    <source>
        <dbReference type="Google" id="ProtNLM"/>
    </source>
</evidence>
<sequence length="212" mass="23993">MLTAFHPNPETSGKDLILNDENIQMKEHSEIKFKNEDFKGHLFDGEFYDECHFVNCDLTGADFRSSSFDGCTFESCNLTAVKVVSAKWDDISFKGCKLSGIDFEPISKMLLSFSFENCQISYCYFKGLKIPSTRFLNSEIKECDFIDTDLSAAIFKGSNLVGSTFVNCNLSKADFREAYGYQFNPNDNRLKKAKFSNPEVLALLNGFDIVIE</sequence>
<dbReference type="PANTHER" id="PTHR42999">
    <property type="entry name" value="ANTIBIOTIC RESISTANCE PROTEIN MCBG"/>
    <property type="match status" value="1"/>
</dbReference>
<name>A0A150XTR6_ROSEK</name>
<reference evidence="1" key="1">
    <citation type="submission" date="2016-01" db="EMBL/GenBank/DDBJ databases">
        <title>Genome sequencing of Roseivirga ehrenbergii KMM 6017.</title>
        <authorList>
            <person name="Selvaratnam C."/>
            <person name="Thevarajoo S."/>
            <person name="Goh K.M."/>
            <person name="Ee R."/>
            <person name="Chan K.-G."/>
            <person name="Chong C.S."/>
        </authorList>
    </citation>
    <scope>NUCLEOTIDE SEQUENCE [LARGE SCALE GENOMIC DNA]</scope>
    <source>
        <strain evidence="1">KMM 6017</strain>
    </source>
</reference>
<dbReference type="Gene3D" id="2.160.20.80">
    <property type="entry name" value="E3 ubiquitin-protein ligase SopA"/>
    <property type="match status" value="1"/>
</dbReference>
<comment type="caution">
    <text evidence="1">The sequence shown here is derived from an EMBL/GenBank/DDBJ whole genome shotgun (WGS) entry which is preliminary data.</text>
</comment>
<protein>
    <recommendedName>
        <fullName evidence="3">MCBG-like protein</fullName>
    </recommendedName>
</protein>
<dbReference type="Pfam" id="PF00805">
    <property type="entry name" value="Pentapeptide"/>
    <property type="match status" value="1"/>
</dbReference>
<organism evidence="1 2">
    <name type="scientific">Roseivirga ehrenbergii (strain DSM 102268 / JCM 13514 / KCTC 12282 / NCIMB 14502 / KMM 6017)</name>
    <dbReference type="NCBI Taxonomy" id="279360"/>
    <lineage>
        <taxon>Bacteria</taxon>
        <taxon>Pseudomonadati</taxon>
        <taxon>Bacteroidota</taxon>
        <taxon>Cytophagia</taxon>
        <taxon>Cytophagales</taxon>
        <taxon>Roseivirgaceae</taxon>
        <taxon>Roseivirga</taxon>
    </lineage>
</organism>
<dbReference type="InterPro" id="IPR001646">
    <property type="entry name" value="5peptide_repeat"/>
</dbReference>
<keyword evidence="2" id="KW-1185">Reference proteome</keyword>
<evidence type="ECO:0000313" key="2">
    <source>
        <dbReference type="Proteomes" id="UP000075583"/>
    </source>
</evidence>
<dbReference type="AlphaFoldDB" id="A0A150XTR6"/>
<gene>
    <name evidence="1" type="ORF">MB14_01705</name>
</gene>
<dbReference type="EMBL" id="LQZQ01000001">
    <property type="protein sequence ID" value="KYG82137.1"/>
    <property type="molecule type" value="Genomic_DNA"/>
</dbReference>
<dbReference type="InterPro" id="IPR052949">
    <property type="entry name" value="PA_immunity-related"/>
</dbReference>
<dbReference type="STRING" id="279360.MB14_01705"/>
<dbReference type="SUPFAM" id="SSF141571">
    <property type="entry name" value="Pentapeptide repeat-like"/>
    <property type="match status" value="1"/>
</dbReference>
<dbReference type="Proteomes" id="UP000075583">
    <property type="component" value="Unassembled WGS sequence"/>
</dbReference>
<proteinExistence type="predicted"/>
<accession>A0A150XTR6</accession>
<dbReference type="PANTHER" id="PTHR42999:SF1">
    <property type="entry name" value="PENTAPEPTIDE REPEAT-CONTAINING PROTEIN"/>
    <property type="match status" value="1"/>
</dbReference>
<evidence type="ECO:0000313" key="1">
    <source>
        <dbReference type="EMBL" id="KYG82137.1"/>
    </source>
</evidence>